<feature type="domain" description="Concentrative nucleoside transporter C-terminal" evidence="9">
    <location>
        <begin position="212"/>
        <end position="418"/>
    </location>
</feature>
<dbReference type="GO" id="GO:0005337">
    <property type="term" value="F:nucleoside transmembrane transporter activity"/>
    <property type="evidence" value="ECO:0007669"/>
    <property type="project" value="InterPro"/>
</dbReference>
<evidence type="ECO:0000256" key="3">
    <source>
        <dbReference type="ARBA" id="ARBA00022475"/>
    </source>
</evidence>
<feature type="domain" description="Concentrative nucleoside transporter N-terminal" evidence="8">
    <location>
        <begin position="11"/>
        <end position="83"/>
    </location>
</feature>
<feature type="transmembrane region" description="Helical" evidence="7">
    <location>
        <begin position="362"/>
        <end position="382"/>
    </location>
</feature>
<evidence type="ECO:0000259" key="8">
    <source>
        <dbReference type="Pfam" id="PF01773"/>
    </source>
</evidence>
<reference evidence="12" key="1">
    <citation type="submission" date="2018-05" db="EMBL/GenBank/DDBJ databases">
        <authorList>
            <person name="Li X."/>
        </authorList>
    </citation>
    <scope>NUCLEOTIDE SEQUENCE [LARGE SCALE GENOMIC DNA]</scope>
    <source>
        <strain evidence="12">LX32</strain>
    </source>
</reference>
<dbReference type="InterPro" id="IPR002668">
    <property type="entry name" value="CNT_N_dom"/>
</dbReference>
<feature type="transmembrane region" description="Helical" evidence="7">
    <location>
        <begin position="269"/>
        <end position="294"/>
    </location>
</feature>
<evidence type="ECO:0000259" key="10">
    <source>
        <dbReference type="Pfam" id="PF07670"/>
    </source>
</evidence>
<evidence type="ECO:0000313" key="12">
    <source>
        <dbReference type="Proteomes" id="UP000249254"/>
    </source>
</evidence>
<accession>A0A328AJF9</accession>
<dbReference type="InterPro" id="IPR011642">
    <property type="entry name" value="Gate_dom"/>
</dbReference>
<dbReference type="InterPro" id="IPR011657">
    <property type="entry name" value="CNT_C_dom"/>
</dbReference>
<evidence type="ECO:0000259" key="9">
    <source>
        <dbReference type="Pfam" id="PF07662"/>
    </source>
</evidence>
<name>A0A328AJF9_9CAUL</name>
<gene>
    <name evidence="11" type="ORF">DJ017_08900</name>
</gene>
<keyword evidence="6 7" id="KW-0472">Membrane</keyword>
<keyword evidence="12" id="KW-1185">Reference proteome</keyword>
<dbReference type="PANTHER" id="PTHR10590">
    <property type="entry name" value="SODIUM/NUCLEOSIDE COTRANSPORTER"/>
    <property type="match status" value="1"/>
</dbReference>
<keyword evidence="4 7" id="KW-0812">Transmembrane</keyword>
<dbReference type="RefSeq" id="WP_111528382.1">
    <property type="nucleotide sequence ID" value="NZ_JBHRSG010000004.1"/>
</dbReference>
<evidence type="ECO:0000256" key="7">
    <source>
        <dbReference type="SAM" id="Phobius"/>
    </source>
</evidence>
<dbReference type="GO" id="GO:0005886">
    <property type="term" value="C:plasma membrane"/>
    <property type="evidence" value="ECO:0007669"/>
    <property type="project" value="UniProtKB-SubCell"/>
</dbReference>
<comment type="subcellular location">
    <subcellularLocation>
        <location evidence="1">Cell membrane</location>
        <topology evidence="1">Multi-pass membrane protein</topology>
    </subcellularLocation>
</comment>
<proteinExistence type="inferred from homology"/>
<feature type="transmembrane region" description="Helical" evidence="7">
    <location>
        <begin position="402"/>
        <end position="425"/>
    </location>
</feature>
<dbReference type="Proteomes" id="UP000249254">
    <property type="component" value="Unassembled WGS sequence"/>
</dbReference>
<feature type="domain" description="Nucleoside transporter/FeoB GTPase Gate" evidence="10">
    <location>
        <begin position="104"/>
        <end position="202"/>
    </location>
</feature>
<dbReference type="GO" id="GO:0015293">
    <property type="term" value="F:symporter activity"/>
    <property type="evidence" value="ECO:0007669"/>
    <property type="project" value="TreeGrafter"/>
</dbReference>
<sequence length="427" mass="44535">MFGPENAQSLLGLLLVIGLCWALSENRGRFPWKLALGAIALQAVLVAALFGLPALRVALSGAGQAVDGLASSTQAGVSFVFGFLAGGPDQPYALTNPGSMFVFAFRVLPVILVVCALAALLWHWRILKWVTQAFGVLFEKTMGLRGAPALATAATIFMGQVEGPIFIRSYLTTLSRSELFMLISVGMACVSGSTMVAYATILKGVLPNAAAHVLTASIISAPAGVLLARILVPRDPETEKPQALEPESDKVYDSTVDALIRGTSDGLTIVLNVGATLIVFVALVAMLNGILGLLPSVAGAPLSVERGLGVLFAPLAWTLGIPWHDAPTAGSLLGVKLVLTEFTAFIKLGAIPVDQMAERSRVIMTYALCGFANVASVGINLAGYSVLVPERRNEVVGMVWKAMMAGFLATCLTASVVGAMPPALFGG</sequence>
<feature type="transmembrane region" description="Helical" evidence="7">
    <location>
        <begin position="98"/>
        <end position="122"/>
    </location>
</feature>
<dbReference type="InterPro" id="IPR008276">
    <property type="entry name" value="C_nuclsd_transpt"/>
</dbReference>
<organism evidence="11 12">
    <name type="scientific">Phenylobacterium soli</name>
    <dbReference type="NCBI Taxonomy" id="2170551"/>
    <lineage>
        <taxon>Bacteria</taxon>
        <taxon>Pseudomonadati</taxon>
        <taxon>Pseudomonadota</taxon>
        <taxon>Alphaproteobacteria</taxon>
        <taxon>Caulobacterales</taxon>
        <taxon>Caulobacteraceae</taxon>
        <taxon>Phenylobacterium</taxon>
    </lineage>
</organism>
<evidence type="ECO:0000256" key="6">
    <source>
        <dbReference type="ARBA" id="ARBA00023136"/>
    </source>
</evidence>
<dbReference type="EMBL" id="QFYQ01000001">
    <property type="protein sequence ID" value="RAK54631.1"/>
    <property type="molecule type" value="Genomic_DNA"/>
</dbReference>
<keyword evidence="5 7" id="KW-1133">Transmembrane helix</keyword>
<dbReference type="Pfam" id="PF01773">
    <property type="entry name" value="Nucleos_tra2_N"/>
    <property type="match status" value="1"/>
</dbReference>
<evidence type="ECO:0000256" key="4">
    <source>
        <dbReference type="ARBA" id="ARBA00022692"/>
    </source>
</evidence>
<evidence type="ECO:0000256" key="5">
    <source>
        <dbReference type="ARBA" id="ARBA00022989"/>
    </source>
</evidence>
<feature type="transmembrane region" description="Helical" evidence="7">
    <location>
        <begin position="213"/>
        <end position="232"/>
    </location>
</feature>
<feature type="transmembrane region" description="Helical" evidence="7">
    <location>
        <begin position="32"/>
        <end position="53"/>
    </location>
</feature>
<protein>
    <submittedName>
        <fullName evidence="11">NupC/NupG family nucleoside CNT transporter</fullName>
    </submittedName>
</protein>
<dbReference type="Pfam" id="PF07670">
    <property type="entry name" value="Gate"/>
    <property type="match status" value="1"/>
</dbReference>
<dbReference type="Pfam" id="PF07662">
    <property type="entry name" value="Nucleos_tra2_C"/>
    <property type="match status" value="1"/>
</dbReference>
<feature type="transmembrane region" description="Helical" evidence="7">
    <location>
        <begin position="179"/>
        <end position="201"/>
    </location>
</feature>
<dbReference type="PANTHER" id="PTHR10590:SF4">
    <property type="entry name" value="SOLUTE CARRIER FAMILY 28 MEMBER 3"/>
    <property type="match status" value="1"/>
</dbReference>
<evidence type="ECO:0000313" key="11">
    <source>
        <dbReference type="EMBL" id="RAK54631.1"/>
    </source>
</evidence>
<evidence type="ECO:0000256" key="1">
    <source>
        <dbReference type="ARBA" id="ARBA00004651"/>
    </source>
</evidence>
<comment type="caution">
    <text evidence="11">The sequence shown here is derived from an EMBL/GenBank/DDBJ whole genome shotgun (WGS) entry which is preliminary data.</text>
</comment>
<feature type="transmembrane region" description="Helical" evidence="7">
    <location>
        <begin position="65"/>
        <end position="86"/>
    </location>
</feature>
<evidence type="ECO:0000256" key="2">
    <source>
        <dbReference type="ARBA" id="ARBA00009033"/>
    </source>
</evidence>
<dbReference type="AlphaFoldDB" id="A0A328AJF9"/>
<comment type="similarity">
    <text evidence="2">Belongs to the concentrative nucleoside transporter (CNT) (TC 2.A.41) family.</text>
</comment>
<dbReference type="OrthoDB" id="9766455at2"/>
<keyword evidence="3" id="KW-1003">Cell membrane</keyword>